<feature type="compositionally biased region" description="Basic and acidic residues" evidence="1">
    <location>
        <begin position="341"/>
        <end position="353"/>
    </location>
</feature>
<feature type="compositionally biased region" description="Low complexity" evidence="1">
    <location>
        <begin position="117"/>
        <end position="133"/>
    </location>
</feature>
<feature type="compositionally biased region" description="Polar residues" evidence="1">
    <location>
        <begin position="38"/>
        <end position="70"/>
    </location>
</feature>
<dbReference type="EMBL" id="SGPL01000424">
    <property type="protein sequence ID" value="THH12755.1"/>
    <property type="molecule type" value="Genomic_DNA"/>
</dbReference>
<comment type="caution">
    <text evidence="2">The sequence shown here is derived from an EMBL/GenBank/DDBJ whole genome shotgun (WGS) entry which is preliminary data.</text>
</comment>
<keyword evidence="3" id="KW-1185">Reference proteome</keyword>
<sequence length="419" mass="45744">MSSVRSGRPRNVGGLPSHPRARSVGRDREVGDPISGYPNRSSQPPTSYSRQVRPQHSLANLPSHSHTASYSDPRGASRARAPPLPPYGRNPREMSWEPQAGQGRGQYDKSYGRRSDSSSPASSPISEVSSGSSFLDRMKNKPGDTSSRTSLEEDPVTPKRARGGWLKDAGSRLEEAAPATRNDPEIVKLDPSAGHGASLWSRVADAASNLTVSVGQAWSYNVQVYSGEQTPPGQESRLTRAMKAYHLEKARDPSDLPEWLFDESERRAAGGRGSVNRRDDREENYGREEPSSLPQRSRGLRDIYDAAAAAPSGSYARSDSGGYRSRTTSPTNDGGLGASKAGDRLKALRDAKRNAAQRNTSSTPNRGDKHDRAQRRERDSRDNGYVEHGRGGEERGPEPRRSPPRMGLPSRPGRAPQRF</sequence>
<reference evidence="2 3" key="1">
    <citation type="submission" date="2019-02" db="EMBL/GenBank/DDBJ databases">
        <title>Genome sequencing of the rare red list fungi Bondarzewia mesenterica.</title>
        <authorList>
            <person name="Buettner E."/>
            <person name="Kellner H."/>
        </authorList>
    </citation>
    <scope>NUCLEOTIDE SEQUENCE [LARGE SCALE GENOMIC DNA]</scope>
    <source>
        <strain evidence="2 3">DSM 108281</strain>
    </source>
</reference>
<evidence type="ECO:0000313" key="3">
    <source>
        <dbReference type="Proteomes" id="UP000310158"/>
    </source>
</evidence>
<gene>
    <name evidence="2" type="ORF">EW146_g7398</name>
</gene>
<feature type="compositionally biased region" description="Basic and acidic residues" evidence="1">
    <location>
        <begin position="366"/>
        <end position="401"/>
    </location>
</feature>
<accession>A0A4S4LLH2</accession>
<evidence type="ECO:0000313" key="2">
    <source>
        <dbReference type="EMBL" id="THH12755.1"/>
    </source>
</evidence>
<organism evidence="2 3">
    <name type="scientific">Bondarzewia mesenterica</name>
    <dbReference type="NCBI Taxonomy" id="1095465"/>
    <lineage>
        <taxon>Eukaryota</taxon>
        <taxon>Fungi</taxon>
        <taxon>Dikarya</taxon>
        <taxon>Basidiomycota</taxon>
        <taxon>Agaricomycotina</taxon>
        <taxon>Agaricomycetes</taxon>
        <taxon>Russulales</taxon>
        <taxon>Bondarzewiaceae</taxon>
        <taxon>Bondarzewia</taxon>
    </lineage>
</organism>
<dbReference type="AlphaFoldDB" id="A0A4S4LLH2"/>
<evidence type="ECO:0000256" key="1">
    <source>
        <dbReference type="SAM" id="MobiDB-lite"/>
    </source>
</evidence>
<proteinExistence type="predicted"/>
<feature type="region of interest" description="Disordered" evidence="1">
    <location>
        <begin position="248"/>
        <end position="419"/>
    </location>
</feature>
<dbReference type="Proteomes" id="UP000310158">
    <property type="component" value="Unassembled WGS sequence"/>
</dbReference>
<feature type="compositionally biased region" description="Polar residues" evidence="1">
    <location>
        <begin position="356"/>
        <end position="365"/>
    </location>
</feature>
<feature type="region of interest" description="Disordered" evidence="1">
    <location>
        <begin position="1"/>
        <end position="189"/>
    </location>
</feature>
<protein>
    <submittedName>
        <fullName evidence="2">Uncharacterized protein</fullName>
    </submittedName>
</protein>
<feature type="compositionally biased region" description="Basic and acidic residues" evidence="1">
    <location>
        <begin position="106"/>
        <end position="116"/>
    </location>
</feature>
<dbReference type="OrthoDB" id="2683368at2759"/>
<feature type="compositionally biased region" description="Basic and acidic residues" evidence="1">
    <location>
        <begin position="276"/>
        <end position="290"/>
    </location>
</feature>
<name>A0A4S4LLH2_9AGAM</name>